<comment type="catalytic activity">
    <reaction evidence="5">
        <text>dimethylallyl diphosphate + 2 oxidized [2Fe-2S]-[ferredoxin] + H2O = (2E)-4-hydroxy-3-methylbut-2-enyl diphosphate + 2 reduced [2Fe-2S]-[ferredoxin] + 2 H(+)</text>
        <dbReference type="Rhea" id="RHEA:24825"/>
        <dbReference type="Rhea" id="RHEA-COMP:10000"/>
        <dbReference type="Rhea" id="RHEA-COMP:10001"/>
        <dbReference type="ChEBI" id="CHEBI:15377"/>
        <dbReference type="ChEBI" id="CHEBI:15378"/>
        <dbReference type="ChEBI" id="CHEBI:33737"/>
        <dbReference type="ChEBI" id="CHEBI:33738"/>
        <dbReference type="ChEBI" id="CHEBI:57623"/>
        <dbReference type="ChEBI" id="CHEBI:128753"/>
        <dbReference type="EC" id="1.17.7.4"/>
    </reaction>
</comment>
<comment type="catalytic activity">
    <reaction evidence="5">
        <text>isopentenyl diphosphate + 2 oxidized [2Fe-2S]-[ferredoxin] + H2O = (2E)-4-hydroxy-3-methylbut-2-enyl diphosphate + 2 reduced [2Fe-2S]-[ferredoxin] + 2 H(+)</text>
        <dbReference type="Rhea" id="RHEA:24488"/>
        <dbReference type="Rhea" id="RHEA-COMP:10000"/>
        <dbReference type="Rhea" id="RHEA-COMP:10001"/>
        <dbReference type="ChEBI" id="CHEBI:15377"/>
        <dbReference type="ChEBI" id="CHEBI:15378"/>
        <dbReference type="ChEBI" id="CHEBI:33737"/>
        <dbReference type="ChEBI" id="CHEBI:33738"/>
        <dbReference type="ChEBI" id="CHEBI:128753"/>
        <dbReference type="ChEBI" id="CHEBI:128769"/>
        <dbReference type="EC" id="1.17.7.4"/>
    </reaction>
</comment>
<sequence length="275" mass="30021">MEVILADNLGFCYGVKRAIQLAEDSAAPGQVTNTLGPIIHNPQMVAKLAENGVGTVDSLDEVKEGTIIIRSHGVGPDVYDRVEAMGLNMVDATCPHVRKAQSSAKMLADEGYQVVIIGEKRHPEVKSIIEWAGDGAVAIETEEEADSLPKYGKLGVVAQTTFSAPKFKLIVERLLDKSSDMKILRTICTATDQRQSAAMKLATEVDLMIVIGGKNSANTTRLAQLCSDKCKTYHIETAEELRDDWFDKIKKIGITAGASTPDWIIKEVYKKCQKK</sequence>
<feature type="binding site" evidence="5">
    <location>
        <position position="259"/>
    </location>
    <ligand>
        <name>isopentenyl diphosphate</name>
        <dbReference type="ChEBI" id="CHEBI:128769"/>
    </ligand>
</feature>
<feature type="binding site" evidence="5">
    <location>
        <position position="72"/>
    </location>
    <ligand>
        <name>dimethylallyl diphosphate</name>
        <dbReference type="ChEBI" id="CHEBI:57623"/>
    </ligand>
</feature>
<dbReference type="Pfam" id="PF02401">
    <property type="entry name" value="LYTB"/>
    <property type="match status" value="1"/>
</dbReference>
<dbReference type="STRING" id="82374.NZ47_00530"/>
<feature type="binding site" evidence="5">
    <location>
        <position position="218"/>
    </location>
    <ligand>
        <name>(2E)-4-hydroxy-3-methylbut-2-enyl diphosphate</name>
        <dbReference type="ChEBI" id="CHEBI:128753"/>
    </ligand>
</feature>
<feature type="binding site" evidence="5">
    <location>
        <position position="122"/>
    </location>
    <ligand>
        <name>isopentenyl diphosphate</name>
        <dbReference type="ChEBI" id="CHEBI:128769"/>
    </ligand>
</feature>
<comment type="pathway">
    <text evidence="5">Isoprenoid biosynthesis; isopentenyl diphosphate biosynthesis via DXP pathway; isopentenyl diphosphate from 1-deoxy-D-xylulose 5-phosphate: step 6/6.</text>
</comment>
<evidence type="ECO:0000256" key="5">
    <source>
        <dbReference type="HAMAP-Rule" id="MF_00191"/>
    </source>
</evidence>
<feature type="binding site" evidence="5">
    <location>
        <position position="188"/>
    </location>
    <ligand>
        <name>[4Fe-4S] cluster</name>
        <dbReference type="ChEBI" id="CHEBI:49883"/>
    </ligand>
</feature>
<proteinExistence type="inferred from homology"/>
<reference evidence="6 7" key="1">
    <citation type="journal article" date="2013" name="PLoS ONE">
        <title>Identification and characterization of three novel lipases belonging to families II and V from Anaerovibrio lipolyticus 5ST.</title>
        <authorList>
            <person name="Prive F."/>
            <person name="Kaderbhai N.N."/>
            <person name="Girdwood S."/>
            <person name="Worgan H.J."/>
            <person name="Pinloche E."/>
            <person name="Scollan N.D."/>
            <person name="Huws S.A."/>
            <person name="Newbold C.J."/>
        </authorList>
    </citation>
    <scope>NUCLEOTIDE SEQUENCE [LARGE SCALE GENOMIC DNA]</scope>
    <source>
        <strain evidence="6 7">5S</strain>
    </source>
</reference>
<dbReference type="AlphaFoldDB" id="A0A0B2K030"/>
<feature type="binding site" evidence="5">
    <location>
        <position position="40"/>
    </location>
    <ligand>
        <name>dimethylallyl diphosphate</name>
        <dbReference type="ChEBI" id="CHEBI:57623"/>
    </ligand>
</feature>
<keyword evidence="7" id="KW-1185">Reference proteome</keyword>
<feature type="binding site" evidence="5">
    <location>
        <position position="218"/>
    </location>
    <ligand>
        <name>isopentenyl diphosphate</name>
        <dbReference type="ChEBI" id="CHEBI:128769"/>
    </ligand>
</feature>
<feature type="active site" description="Proton donor" evidence="5">
    <location>
        <position position="124"/>
    </location>
</feature>
<feature type="binding site" evidence="5">
    <location>
        <position position="40"/>
    </location>
    <ligand>
        <name>isopentenyl diphosphate</name>
        <dbReference type="ChEBI" id="CHEBI:128769"/>
    </ligand>
</feature>
<dbReference type="NCBIfam" id="TIGR00216">
    <property type="entry name" value="ispH_lytB"/>
    <property type="match status" value="1"/>
</dbReference>
<feature type="binding site" evidence="5">
    <location>
        <position position="122"/>
    </location>
    <ligand>
        <name>(2E)-4-hydroxy-3-methylbut-2-enyl diphosphate</name>
        <dbReference type="ChEBI" id="CHEBI:128753"/>
    </ligand>
</feature>
<keyword evidence="5" id="KW-0560">Oxidoreductase</keyword>
<dbReference type="EMBL" id="JSCE01000009">
    <property type="protein sequence ID" value="KHM53154.1"/>
    <property type="molecule type" value="Genomic_DNA"/>
</dbReference>
<feature type="binding site" evidence="5">
    <location>
        <position position="259"/>
    </location>
    <ligand>
        <name>dimethylallyl diphosphate</name>
        <dbReference type="ChEBI" id="CHEBI:57623"/>
    </ligand>
</feature>
<dbReference type="GO" id="GO:0050992">
    <property type="term" value="P:dimethylallyl diphosphate biosynthetic process"/>
    <property type="evidence" value="ECO:0007669"/>
    <property type="project" value="UniProtKB-UniRule"/>
</dbReference>
<feature type="binding site" evidence="5">
    <location>
        <position position="259"/>
    </location>
    <ligand>
        <name>(2E)-4-hydroxy-3-methylbut-2-enyl diphosphate</name>
        <dbReference type="ChEBI" id="CHEBI:128753"/>
    </ligand>
</feature>
<gene>
    <name evidence="5" type="primary">ispH</name>
    <name evidence="6" type="ORF">NZ47_00530</name>
</gene>
<feature type="binding site" evidence="5">
    <location>
        <position position="40"/>
    </location>
    <ligand>
        <name>(2E)-4-hydroxy-3-methylbut-2-enyl diphosphate</name>
        <dbReference type="ChEBI" id="CHEBI:128753"/>
    </ligand>
</feature>
<protein>
    <recommendedName>
        <fullName evidence="5">4-hydroxy-3-methylbut-2-enyl diphosphate reductase</fullName>
        <shortName evidence="5">HMBPP reductase</shortName>
        <ecNumber evidence="5">1.17.7.4</ecNumber>
    </recommendedName>
</protein>
<dbReference type="GO" id="GO:0051745">
    <property type="term" value="F:4-hydroxy-3-methylbut-2-enyl diphosphate reductase activity"/>
    <property type="evidence" value="ECO:0007669"/>
    <property type="project" value="UniProtKB-UniRule"/>
</dbReference>
<comment type="pathway">
    <text evidence="5">Isoprenoid biosynthesis; dimethylallyl diphosphate biosynthesis; dimethylallyl diphosphate from (2E)-4-hydroxy-3-methylbutenyl diphosphate: step 1/1.</text>
</comment>
<dbReference type="Proteomes" id="UP000030993">
    <property type="component" value="Unassembled WGS sequence"/>
</dbReference>
<dbReference type="eggNOG" id="COG0761">
    <property type="taxonomic scope" value="Bacteria"/>
</dbReference>
<dbReference type="Gene3D" id="3.40.1010.20">
    <property type="entry name" value="4-hydroxy-3-methylbut-2-enyl diphosphate reductase, catalytic domain"/>
    <property type="match status" value="2"/>
</dbReference>
<dbReference type="EC" id="1.17.7.4" evidence="5"/>
<evidence type="ECO:0000256" key="1">
    <source>
        <dbReference type="ARBA" id="ARBA00022485"/>
    </source>
</evidence>
<dbReference type="CDD" id="cd13944">
    <property type="entry name" value="lytB_ispH"/>
    <property type="match status" value="1"/>
</dbReference>
<dbReference type="UniPathway" id="UPA00059">
    <property type="reaction ID" value="UER00105"/>
</dbReference>
<keyword evidence="3 5" id="KW-0408">Iron</keyword>
<feature type="binding site" evidence="5">
    <location>
        <position position="72"/>
    </location>
    <ligand>
        <name>isopentenyl diphosphate</name>
        <dbReference type="ChEBI" id="CHEBI:128769"/>
    </ligand>
</feature>
<dbReference type="PANTHER" id="PTHR30426:SF0">
    <property type="entry name" value="4-HYDROXY-3-METHYLBUT-2-ENYL DIPHOSPHATE REDUCTASE"/>
    <property type="match status" value="1"/>
</dbReference>
<dbReference type="GO" id="GO:0019288">
    <property type="term" value="P:isopentenyl diphosphate biosynthetic process, methylerythritol 4-phosphate pathway"/>
    <property type="evidence" value="ECO:0007669"/>
    <property type="project" value="UniProtKB-UniRule"/>
</dbReference>
<evidence type="ECO:0000256" key="4">
    <source>
        <dbReference type="ARBA" id="ARBA00023014"/>
    </source>
</evidence>
<feature type="binding site" evidence="5">
    <location>
        <position position="216"/>
    </location>
    <ligand>
        <name>(2E)-4-hydroxy-3-methylbut-2-enyl diphosphate</name>
        <dbReference type="ChEBI" id="CHEBI:128753"/>
    </ligand>
</feature>
<evidence type="ECO:0000256" key="2">
    <source>
        <dbReference type="ARBA" id="ARBA00022723"/>
    </source>
</evidence>
<name>A0A0B2K030_9FIRM</name>
<evidence type="ECO:0000256" key="3">
    <source>
        <dbReference type="ARBA" id="ARBA00023004"/>
    </source>
</evidence>
<dbReference type="Gene3D" id="3.40.50.11270">
    <property type="match status" value="1"/>
</dbReference>
<feature type="binding site" evidence="5">
    <location>
        <position position="216"/>
    </location>
    <ligand>
        <name>dimethylallyl diphosphate</name>
        <dbReference type="ChEBI" id="CHEBI:57623"/>
    </ligand>
</feature>
<keyword evidence="4 5" id="KW-0411">Iron-sulfur</keyword>
<evidence type="ECO:0000313" key="6">
    <source>
        <dbReference type="EMBL" id="KHM53154.1"/>
    </source>
</evidence>
<feature type="binding site" evidence="5">
    <location>
        <position position="12"/>
    </location>
    <ligand>
        <name>[4Fe-4S] cluster</name>
        <dbReference type="ChEBI" id="CHEBI:49883"/>
    </ligand>
</feature>
<dbReference type="RefSeq" id="WP_039205700.1">
    <property type="nucleotide sequence ID" value="NZ_JSCE01000009.1"/>
</dbReference>
<feature type="binding site" evidence="5">
    <location>
        <position position="160"/>
    </location>
    <ligand>
        <name>(2E)-4-hydroxy-3-methylbut-2-enyl diphosphate</name>
        <dbReference type="ChEBI" id="CHEBI:128753"/>
    </ligand>
</feature>
<feature type="binding site" evidence="5">
    <location>
        <position position="94"/>
    </location>
    <ligand>
        <name>[4Fe-4S] cluster</name>
        <dbReference type="ChEBI" id="CHEBI:49883"/>
    </ligand>
</feature>
<dbReference type="UniPathway" id="UPA00056">
    <property type="reaction ID" value="UER00097"/>
</dbReference>
<dbReference type="GO" id="GO:0046872">
    <property type="term" value="F:metal ion binding"/>
    <property type="evidence" value="ECO:0007669"/>
    <property type="project" value="UniProtKB-KW"/>
</dbReference>
<dbReference type="HAMAP" id="MF_00191">
    <property type="entry name" value="IspH"/>
    <property type="match status" value="1"/>
</dbReference>
<comment type="cofactor">
    <cofactor evidence="5">
        <name>[4Fe-4S] cluster</name>
        <dbReference type="ChEBI" id="CHEBI:49883"/>
    </cofactor>
    <text evidence="5">Binds 1 [4Fe-4S] cluster per subunit.</text>
</comment>
<feature type="binding site" evidence="5">
    <location>
        <position position="218"/>
    </location>
    <ligand>
        <name>dimethylallyl diphosphate</name>
        <dbReference type="ChEBI" id="CHEBI:57623"/>
    </ligand>
</feature>
<feature type="binding site" evidence="5">
    <location>
        <position position="122"/>
    </location>
    <ligand>
        <name>dimethylallyl diphosphate</name>
        <dbReference type="ChEBI" id="CHEBI:57623"/>
    </ligand>
</feature>
<dbReference type="PANTHER" id="PTHR30426">
    <property type="entry name" value="4-HYDROXY-3-METHYLBUT-2-ENYL DIPHOSPHATE REDUCTASE"/>
    <property type="match status" value="1"/>
</dbReference>
<keyword evidence="1 5" id="KW-0004">4Fe-4S</keyword>
<dbReference type="GO" id="GO:0051539">
    <property type="term" value="F:4 iron, 4 sulfur cluster binding"/>
    <property type="evidence" value="ECO:0007669"/>
    <property type="project" value="UniProtKB-UniRule"/>
</dbReference>
<dbReference type="NCBIfam" id="NF002187">
    <property type="entry name" value="PRK01045.1-1"/>
    <property type="match status" value="1"/>
</dbReference>
<dbReference type="GO" id="GO:0016114">
    <property type="term" value="P:terpenoid biosynthetic process"/>
    <property type="evidence" value="ECO:0007669"/>
    <property type="project" value="UniProtKB-UniRule"/>
</dbReference>
<comment type="similarity">
    <text evidence="5">Belongs to the IspH family.</text>
</comment>
<comment type="function">
    <text evidence="5">Catalyzes the conversion of 1-hydroxy-2-methyl-2-(E)-butenyl 4-diphosphate (HMBPP) into a mixture of isopentenyl diphosphate (IPP) and dimethylallyl diphosphate (DMAPP). Acts in the terminal step of the DOXP/MEP pathway for isoprenoid precursor biosynthesis.</text>
</comment>
<accession>A0A0B2K030</accession>
<organism evidence="6 7">
    <name type="scientific">Anaerovibrio lipolyticus</name>
    <dbReference type="NCBI Taxonomy" id="82374"/>
    <lineage>
        <taxon>Bacteria</taxon>
        <taxon>Bacillati</taxon>
        <taxon>Bacillota</taxon>
        <taxon>Negativicutes</taxon>
        <taxon>Selenomonadales</taxon>
        <taxon>Selenomonadaceae</taxon>
        <taxon>Anaerovibrio</taxon>
    </lineage>
</organism>
<feature type="binding site" evidence="5">
    <location>
        <position position="216"/>
    </location>
    <ligand>
        <name>isopentenyl diphosphate</name>
        <dbReference type="ChEBI" id="CHEBI:128769"/>
    </ligand>
</feature>
<dbReference type="InterPro" id="IPR003451">
    <property type="entry name" value="LytB/IspH"/>
</dbReference>
<comment type="caution">
    <text evidence="6">The sequence shown here is derived from an EMBL/GenBank/DDBJ whole genome shotgun (WGS) entry which is preliminary data.</text>
</comment>
<keyword evidence="2 5" id="KW-0479">Metal-binding</keyword>
<evidence type="ECO:0000313" key="7">
    <source>
        <dbReference type="Proteomes" id="UP000030993"/>
    </source>
</evidence>
<keyword evidence="5" id="KW-0414">Isoprene biosynthesis</keyword>
<feature type="binding site" evidence="5">
    <location>
        <position position="72"/>
    </location>
    <ligand>
        <name>(2E)-4-hydroxy-3-methylbut-2-enyl diphosphate</name>
        <dbReference type="ChEBI" id="CHEBI:128753"/>
    </ligand>
</feature>
<comment type="caution">
    <text evidence="5">Lacks conserved residue(s) required for the propagation of feature annotation.</text>
</comment>